<evidence type="ECO:0000313" key="9">
    <source>
        <dbReference type="EMBL" id="KIY20982.1"/>
    </source>
</evidence>
<evidence type="ECO:0000256" key="5">
    <source>
        <dbReference type="ARBA" id="ARBA00022989"/>
    </source>
</evidence>
<sequence length="174" mass="19467">MKLLLAIYETDRKIFRGINRHYQIRLLNAFFRTITHLGSASFTISIILLMILFAEGELRRTAIASATALALSHLPVHLIKKWYPRKRPYISLENSFFPNNPLADHSFPSGHTTAIFSIILPFVLFIPAFAVALLSLATIVALSRVYLGLHYPTDIFAGSLLGSAVGIFSYSFIL</sequence>
<dbReference type="InterPro" id="IPR036938">
    <property type="entry name" value="PAP2/HPO_sf"/>
</dbReference>
<feature type="transmembrane region" description="Helical" evidence="7">
    <location>
        <begin position="115"/>
        <end position="143"/>
    </location>
</feature>
<keyword evidence="10" id="KW-1185">Reference proteome</keyword>
<evidence type="ECO:0000259" key="8">
    <source>
        <dbReference type="SMART" id="SM00014"/>
    </source>
</evidence>
<evidence type="ECO:0000256" key="7">
    <source>
        <dbReference type="SAM" id="Phobius"/>
    </source>
</evidence>
<evidence type="ECO:0000256" key="3">
    <source>
        <dbReference type="ARBA" id="ARBA00022692"/>
    </source>
</evidence>
<dbReference type="SUPFAM" id="SSF48317">
    <property type="entry name" value="Acid phosphatase/Vanadium-dependent haloperoxidase"/>
    <property type="match status" value="1"/>
</dbReference>
<keyword evidence="5 7" id="KW-1133">Transmembrane helix</keyword>
<dbReference type="SMART" id="SM00014">
    <property type="entry name" value="acidPPc"/>
    <property type="match status" value="1"/>
</dbReference>
<dbReference type="PANTHER" id="PTHR14969:SF62">
    <property type="entry name" value="DECAPRENYLPHOSPHORYL-5-PHOSPHORIBOSE PHOSPHATASE RV3807C-RELATED"/>
    <property type="match status" value="1"/>
</dbReference>
<dbReference type="InterPro" id="IPR000326">
    <property type="entry name" value="PAP2/HPO"/>
</dbReference>
<comment type="caution">
    <text evidence="9">The sequence shown here is derived from an EMBL/GenBank/DDBJ whole genome shotgun (WGS) entry which is preliminary data.</text>
</comment>
<dbReference type="AlphaFoldDB" id="A0A0D6Z5X4"/>
<dbReference type="Gene3D" id="1.20.144.10">
    <property type="entry name" value="Phosphatidic acid phosphatase type 2/haloperoxidase"/>
    <property type="match status" value="1"/>
</dbReference>
<dbReference type="Proteomes" id="UP000032512">
    <property type="component" value="Unassembled WGS sequence"/>
</dbReference>
<feature type="transmembrane region" description="Helical" evidence="7">
    <location>
        <begin position="155"/>
        <end position="173"/>
    </location>
</feature>
<gene>
    <name evidence="9" type="ORF">UB32_16155</name>
</gene>
<evidence type="ECO:0000256" key="6">
    <source>
        <dbReference type="ARBA" id="ARBA00023136"/>
    </source>
</evidence>
<evidence type="ECO:0000313" key="10">
    <source>
        <dbReference type="Proteomes" id="UP000032512"/>
    </source>
</evidence>
<accession>A0A0D6Z5X4</accession>
<evidence type="ECO:0000256" key="2">
    <source>
        <dbReference type="ARBA" id="ARBA00022475"/>
    </source>
</evidence>
<dbReference type="GO" id="GO:0005886">
    <property type="term" value="C:plasma membrane"/>
    <property type="evidence" value="ECO:0007669"/>
    <property type="project" value="UniProtKB-SubCell"/>
</dbReference>
<dbReference type="Pfam" id="PF01569">
    <property type="entry name" value="PAP2"/>
    <property type="match status" value="1"/>
</dbReference>
<organism evidence="9 10">
    <name type="scientific">Mesobacillus subterraneus</name>
    <dbReference type="NCBI Taxonomy" id="285983"/>
    <lineage>
        <taxon>Bacteria</taxon>
        <taxon>Bacillati</taxon>
        <taxon>Bacillota</taxon>
        <taxon>Bacilli</taxon>
        <taxon>Bacillales</taxon>
        <taxon>Bacillaceae</taxon>
        <taxon>Mesobacillus</taxon>
    </lineage>
</organism>
<dbReference type="GO" id="GO:0016787">
    <property type="term" value="F:hydrolase activity"/>
    <property type="evidence" value="ECO:0007669"/>
    <property type="project" value="UniProtKB-KW"/>
</dbReference>
<reference evidence="9 10" key="1">
    <citation type="submission" date="2015-01" db="EMBL/GenBank/DDBJ databases">
        <title>Draft genome sequences of the supercritical CO2 tolerant bacteria Bacillus subterraneus MITOT1 and Bacillus cereus MIT0214.</title>
        <authorList>
            <person name="Peet K.C."/>
            <person name="Thompson J.R."/>
        </authorList>
    </citation>
    <scope>NUCLEOTIDE SEQUENCE [LARGE SCALE GENOMIC DNA]</scope>
    <source>
        <strain evidence="9 10">MITOT1</strain>
    </source>
</reference>
<feature type="domain" description="Phosphatidic acid phosphatase type 2/haloperoxidase" evidence="8">
    <location>
        <begin position="58"/>
        <end position="170"/>
    </location>
</feature>
<evidence type="ECO:0000256" key="4">
    <source>
        <dbReference type="ARBA" id="ARBA00022801"/>
    </source>
</evidence>
<feature type="transmembrane region" description="Helical" evidence="7">
    <location>
        <begin position="60"/>
        <end position="79"/>
    </location>
</feature>
<keyword evidence="4" id="KW-0378">Hydrolase</keyword>
<keyword evidence="3 7" id="KW-0812">Transmembrane</keyword>
<evidence type="ECO:0000256" key="1">
    <source>
        <dbReference type="ARBA" id="ARBA00004651"/>
    </source>
</evidence>
<keyword evidence="2" id="KW-1003">Cell membrane</keyword>
<dbReference type="PANTHER" id="PTHR14969">
    <property type="entry name" value="SPHINGOSINE-1-PHOSPHATE PHOSPHOHYDROLASE"/>
    <property type="match status" value="1"/>
</dbReference>
<comment type="subcellular location">
    <subcellularLocation>
        <location evidence="1">Cell membrane</location>
        <topology evidence="1">Multi-pass membrane protein</topology>
    </subcellularLocation>
</comment>
<keyword evidence="6 7" id="KW-0472">Membrane</keyword>
<proteinExistence type="predicted"/>
<dbReference type="OrthoDB" id="9789113at2"/>
<dbReference type="PATRIC" id="fig|285983.3.peg.2341"/>
<name>A0A0D6Z5X4_9BACI</name>
<feature type="transmembrane region" description="Helical" evidence="7">
    <location>
        <begin position="29"/>
        <end position="54"/>
    </location>
</feature>
<protein>
    <submittedName>
        <fullName evidence="9">Phosphoesterase</fullName>
    </submittedName>
</protein>
<dbReference type="EMBL" id="JXIQ01000140">
    <property type="protein sequence ID" value="KIY20982.1"/>
    <property type="molecule type" value="Genomic_DNA"/>
</dbReference>
<dbReference type="RefSeq" id="WP_044395612.1">
    <property type="nucleotide sequence ID" value="NZ_JXIQ01000140.1"/>
</dbReference>